<dbReference type="EMBL" id="SSTE01016683">
    <property type="protein sequence ID" value="KAA0041174.1"/>
    <property type="molecule type" value="Genomic_DNA"/>
</dbReference>
<dbReference type="Proteomes" id="UP000321393">
    <property type="component" value="Unassembled WGS sequence"/>
</dbReference>
<gene>
    <name evidence="2" type="ORF">E6C27_scaffold128G001110</name>
</gene>
<reference evidence="2 3" key="1">
    <citation type="submission" date="2019-08" db="EMBL/GenBank/DDBJ databases">
        <title>Draft genome sequences of two oriental melons (Cucumis melo L. var makuwa).</title>
        <authorList>
            <person name="Kwon S.-Y."/>
        </authorList>
    </citation>
    <scope>NUCLEOTIDE SEQUENCE [LARGE SCALE GENOMIC DNA]</scope>
    <source>
        <strain evidence="3">cv. SW 3</strain>
        <tissue evidence="2">Leaf</tissue>
    </source>
</reference>
<dbReference type="AlphaFoldDB" id="A0A5A7TCI8"/>
<sequence>MRREENPCTREKKREKKGKGNPSRRTSPPPSPASRSTAAARRALDRRPAARSAAVARRAPDHCPAACSAAAAHRTPDCRTTARSAVAARRAPDCRPAARSAAAARRVPAVRLSSLASCRHKISHVASHSLSHAIARRAPVIEACEAQPCHASVTRVAHPYPTRTAAPRLRPASLLRESIAPRQRLPSRPARASRADFIFLVEPIRLSLSRQPAPVLCTWSSSRNFDLRTSLLGKRDLADCVVRRDRQSGMDIDIDSSDSTGSSQPDCLSVSFGYATDQFVLGVPLGHRRSDFVPTGAHVARVRERARAEVRARASWRATRSDCSEP</sequence>
<evidence type="ECO:0000256" key="1">
    <source>
        <dbReference type="SAM" id="MobiDB-lite"/>
    </source>
</evidence>
<proteinExistence type="predicted"/>
<protein>
    <submittedName>
        <fullName evidence="2">Uncharacterized protein</fullName>
    </submittedName>
</protein>
<organism evidence="2 3">
    <name type="scientific">Cucumis melo var. makuwa</name>
    <name type="common">Oriental melon</name>
    <dbReference type="NCBI Taxonomy" id="1194695"/>
    <lineage>
        <taxon>Eukaryota</taxon>
        <taxon>Viridiplantae</taxon>
        <taxon>Streptophyta</taxon>
        <taxon>Embryophyta</taxon>
        <taxon>Tracheophyta</taxon>
        <taxon>Spermatophyta</taxon>
        <taxon>Magnoliopsida</taxon>
        <taxon>eudicotyledons</taxon>
        <taxon>Gunneridae</taxon>
        <taxon>Pentapetalae</taxon>
        <taxon>rosids</taxon>
        <taxon>fabids</taxon>
        <taxon>Cucurbitales</taxon>
        <taxon>Cucurbitaceae</taxon>
        <taxon>Benincaseae</taxon>
        <taxon>Cucumis</taxon>
    </lineage>
</organism>
<evidence type="ECO:0000313" key="3">
    <source>
        <dbReference type="Proteomes" id="UP000321393"/>
    </source>
</evidence>
<evidence type="ECO:0000313" key="2">
    <source>
        <dbReference type="EMBL" id="KAA0041174.1"/>
    </source>
</evidence>
<feature type="region of interest" description="Disordered" evidence="1">
    <location>
        <begin position="1"/>
        <end position="58"/>
    </location>
</feature>
<feature type="compositionally biased region" description="Basic and acidic residues" evidence="1">
    <location>
        <begin position="1"/>
        <end position="12"/>
    </location>
</feature>
<comment type="caution">
    <text evidence="2">The sequence shown here is derived from an EMBL/GenBank/DDBJ whole genome shotgun (WGS) entry which is preliminary data.</text>
</comment>
<accession>A0A5A7TCI8</accession>
<name>A0A5A7TCI8_CUCMM</name>